<keyword evidence="1" id="KW-0812">Transmembrane</keyword>
<protein>
    <submittedName>
        <fullName evidence="2">Acriflavine resistance protein B</fullName>
    </submittedName>
</protein>
<name>A0ABX2KJQ3_9PROT</name>
<dbReference type="Gene3D" id="3.30.2090.10">
    <property type="entry name" value="Multidrug efflux transporter AcrB TolC docking domain, DN and DC subdomains"/>
    <property type="match status" value="2"/>
</dbReference>
<dbReference type="SUPFAM" id="SSF82714">
    <property type="entry name" value="Multidrug efflux transporter AcrB TolC docking domain, DN and DC subdomains"/>
    <property type="match status" value="2"/>
</dbReference>
<feature type="transmembrane region" description="Helical" evidence="1">
    <location>
        <begin position="334"/>
        <end position="353"/>
    </location>
</feature>
<keyword evidence="1" id="KW-0472">Membrane</keyword>
<sequence>MNLSELCIRRPVMTILLTAALVLSGLAAYRQLPTAALPRVDFPVVSVTATLPGASPETMAASVASPLEREFSTIAGIDTITSNSTLGNTSITIQFVLERDIDAAAADVQAAIARTQRRLPAEMTTPPSYRKVNPADQPILFLSLNSPTLPLAQLNDIAETLIQPKVATLPGVAQVQIYGSQKYAVRVQVNPNALALRGIGIDELQKALAAANANTPVGTLTGQQQQLVIAANPQLPDAAAFRQLIVAYRNSAPVRLGDVAQVLDSVENDRTASWLNGTRSIMLAVQRQPDANTVDVVDRVRELVPVFQTQLPAAAAIQVVNDRSESIRQAVEDVQFTLGLTIVLVVMVIFLFLRRLSATLIPALAVPISLIATAGGMHLLGFSVDNISLMALTLAVGLVVDDAIVMMENIVRYVEEGMKPFEAAIKGSREIGFTILSITLSLVAVFIPILLMGGVVGRLFHEFALVVTMSIGASAFVSLTLTPMMCSRFLTHAHDQKEGWFGRMLEGGFSAVLNGYARTLRWTLRHRPLMGLVMIGTVIGTALLYQAIPKGFFPTEDIGQIQVTTEARADIAFPSMAERQQQVAAIIKANPAVVDVISSVGVGGSTGNQGRMFITLKPRDERPSATEVIQQIRRQVNGIPGMAVYMQPVQNLRIGGRSSKSLYQYTIQGLDLDELYQWSGRLEQTLRGIPILQDVTSDLQLNNPQAYVHIDREKAATLGLGVDQVRSTLYSAFGQRQVSTIYTPSNDYQVLIELEPKYQGDDSSLSRIYVRSTTTGKLVPLDAFARVERTAGPLAVNHQGQLPAVTLSFNLAPGASLGQAVDLIRASEREMGLPPTITTGFAGTAQVFQDAQAGQALLLSAAVLVIYIVLGVLYESFIHPLTILSGLPSAAIGALATLMLFDVELSVIAIIGILMLIGIVKKNAIMMIDFAVDARRNGMSARDAIEQACLLRFRPIIMTTMAAIMGTLPIAIAHGAAAELRQPLGLAVVGGLCVSQVLTLYITPSLYLYMEDFGHFMSNLFRSRKADIPHGPPHGPMPAGGDD</sequence>
<dbReference type="Proteomes" id="UP000605086">
    <property type="component" value="Unassembled WGS sequence"/>
</dbReference>
<dbReference type="Gene3D" id="3.30.70.1430">
    <property type="entry name" value="Multidrug efflux transporter AcrB pore domain"/>
    <property type="match status" value="2"/>
</dbReference>
<feature type="transmembrane region" description="Helical" evidence="1">
    <location>
        <begin position="856"/>
        <end position="874"/>
    </location>
</feature>
<dbReference type="SUPFAM" id="SSF82866">
    <property type="entry name" value="Multidrug efflux transporter AcrB transmembrane domain"/>
    <property type="match status" value="2"/>
</dbReference>
<feature type="transmembrane region" description="Helical" evidence="1">
    <location>
        <begin position="907"/>
        <end position="932"/>
    </location>
</feature>
<dbReference type="Gene3D" id="3.30.70.1440">
    <property type="entry name" value="Multidrug efflux transporter AcrB pore domain"/>
    <property type="match status" value="1"/>
</dbReference>
<gene>
    <name evidence="2" type="ORF">GBZ48_20615</name>
</gene>
<comment type="caution">
    <text evidence="2">The sequence shown here is derived from an EMBL/GenBank/DDBJ whole genome shotgun (WGS) entry which is preliminary data.</text>
</comment>
<evidence type="ECO:0000256" key="1">
    <source>
        <dbReference type="SAM" id="Phobius"/>
    </source>
</evidence>
<reference evidence="2 3" key="1">
    <citation type="submission" date="2019-10" db="EMBL/GenBank/DDBJ databases">
        <title>Genome sequence of Azospirillum melinis.</title>
        <authorList>
            <person name="Ambrosini A."/>
            <person name="Sant'Anna F.H."/>
            <person name="Cassan F.D."/>
            <person name="Souza E.M."/>
            <person name="Passaglia L.M.P."/>
        </authorList>
    </citation>
    <scope>NUCLEOTIDE SEQUENCE [LARGE SCALE GENOMIC DNA]</scope>
    <source>
        <strain evidence="2 3">TMCY0552</strain>
    </source>
</reference>
<keyword evidence="1" id="KW-1133">Transmembrane helix</keyword>
<feature type="transmembrane region" description="Helical" evidence="1">
    <location>
        <begin position="529"/>
        <end position="548"/>
    </location>
</feature>
<dbReference type="PANTHER" id="PTHR32063:SF21">
    <property type="entry name" value="MULTIDRUG RESISTANCE PROTEIN MDTB"/>
    <property type="match status" value="1"/>
</dbReference>
<evidence type="ECO:0000313" key="3">
    <source>
        <dbReference type="Proteomes" id="UP000605086"/>
    </source>
</evidence>
<feature type="transmembrane region" description="Helical" evidence="1">
    <location>
        <begin position="360"/>
        <end position="381"/>
    </location>
</feature>
<proteinExistence type="predicted"/>
<organism evidence="2 3">
    <name type="scientific">Azospirillum melinis</name>
    <dbReference type="NCBI Taxonomy" id="328839"/>
    <lineage>
        <taxon>Bacteria</taxon>
        <taxon>Pseudomonadati</taxon>
        <taxon>Pseudomonadota</taxon>
        <taxon>Alphaproteobacteria</taxon>
        <taxon>Rhodospirillales</taxon>
        <taxon>Azospirillaceae</taxon>
        <taxon>Azospirillum</taxon>
    </lineage>
</organism>
<dbReference type="Gene3D" id="3.30.70.1320">
    <property type="entry name" value="Multidrug efflux transporter AcrB pore domain like"/>
    <property type="match status" value="1"/>
</dbReference>
<dbReference type="RefSeq" id="WP_174472720.1">
    <property type="nucleotide sequence ID" value="NZ_JAGINN010000001.1"/>
</dbReference>
<dbReference type="InterPro" id="IPR001036">
    <property type="entry name" value="Acrflvin-R"/>
</dbReference>
<feature type="transmembrane region" description="Helical" evidence="1">
    <location>
        <begin position="984"/>
        <end position="1009"/>
    </location>
</feature>
<dbReference type="PANTHER" id="PTHR32063">
    <property type="match status" value="1"/>
</dbReference>
<dbReference type="Gene3D" id="1.20.1640.10">
    <property type="entry name" value="Multidrug efflux transporter AcrB transmembrane domain"/>
    <property type="match status" value="2"/>
</dbReference>
<accession>A0ABX2KJQ3</accession>
<feature type="transmembrane region" description="Helical" evidence="1">
    <location>
        <begin position="431"/>
        <end position="451"/>
    </location>
</feature>
<keyword evidence="3" id="KW-1185">Reference proteome</keyword>
<feature type="transmembrane region" description="Helical" evidence="1">
    <location>
        <begin position="953"/>
        <end position="972"/>
    </location>
</feature>
<dbReference type="InterPro" id="IPR027463">
    <property type="entry name" value="AcrB_DN_DC_subdom"/>
</dbReference>
<dbReference type="SUPFAM" id="SSF82693">
    <property type="entry name" value="Multidrug efflux transporter AcrB pore domain, PN1, PN2, PC1 and PC2 subdomains"/>
    <property type="match status" value="4"/>
</dbReference>
<dbReference type="Pfam" id="PF00873">
    <property type="entry name" value="ACR_tran"/>
    <property type="match status" value="1"/>
</dbReference>
<feature type="transmembrane region" description="Helical" evidence="1">
    <location>
        <begin position="463"/>
        <end position="482"/>
    </location>
</feature>
<dbReference type="PRINTS" id="PR00702">
    <property type="entry name" value="ACRIFLAVINRP"/>
</dbReference>
<evidence type="ECO:0000313" key="2">
    <source>
        <dbReference type="EMBL" id="NUB01661.1"/>
    </source>
</evidence>
<dbReference type="EMBL" id="WHOS01000029">
    <property type="protein sequence ID" value="NUB01661.1"/>
    <property type="molecule type" value="Genomic_DNA"/>
</dbReference>